<evidence type="ECO:0000313" key="2">
    <source>
        <dbReference type="EMBL" id="PNZ66611.1"/>
    </source>
</evidence>
<name>A0AAP8TSQ3_9STAP</name>
<dbReference type="RefSeq" id="WP_059106974.1">
    <property type="nucleotide sequence ID" value="NZ_AP024589.1"/>
</dbReference>
<dbReference type="Pfam" id="PF11337">
    <property type="entry name" value="DUF3139"/>
    <property type="match status" value="1"/>
</dbReference>
<dbReference type="InterPro" id="IPR021486">
    <property type="entry name" value="DUF3139"/>
</dbReference>
<proteinExistence type="predicted"/>
<accession>A0AAP8TSQ3</accession>
<keyword evidence="1" id="KW-0812">Transmembrane</keyword>
<evidence type="ECO:0000313" key="3">
    <source>
        <dbReference type="Proteomes" id="UP000242470"/>
    </source>
</evidence>
<protein>
    <submittedName>
        <fullName evidence="2">DUF3139 domain-containing protein</fullName>
    </submittedName>
</protein>
<gene>
    <name evidence="2" type="ORF">CD158_08005</name>
</gene>
<organism evidence="2 3">
    <name type="scientific">Staphylococcus auricularis</name>
    <dbReference type="NCBI Taxonomy" id="29379"/>
    <lineage>
        <taxon>Bacteria</taxon>
        <taxon>Bacillati</taxon>
        <taxon>Bacillota</taxon>
        <taxon>Bacilli</taxon>
        <taxon>Bacillales</taxon>
        <taxon>Staphylococcaceae</taxon>
        <taxon>Staphylococcus</taxon>
    </lineage>
</organism>
<dbReference type="Proteomes" id="UP000242470">
    <property type="component" value="Unassembled WGS sequence"/>
</dbReference>
<dbReference type="AlphaFoldDB" id="A0AAP8TSQ3"/>
<keyword evidence="1" id="KW-1133">Transmembrane helix</keyword>
<dbReference type="EMBL" id="PPQW01000056">
    <property type="protein sequence ID" value="PNZ66611.1"/>
    <property type="molecule type" value="Genomic_DNA"/>
</dbReference>
<reference evidence="2 3" key="1">
    <citation type="submission" date="2017-08" db="EMBL/GenBank/DDBJ databases">
        <title>Draft genome sequences of 64 type strains of genus Staph aureus.</title>
        <authorList>
            <person name="Cole K."/>
            <person name="Golubchik T."/>
            <person name="Russell J."/>
            <person name="Foster D."/>
            <person name="Llewelyn M."/>
            <person name="Wilson D."/>
            <person name="Crook D."/>
            <person name="Paul J."/>
        </authorList>
    </citation>
    <scope>NUCLEOTIDE SEQUENCE [LARGE SCALE GENOMIC DNA]</scope>
    <source>
        <strain evidence="2 3">NCTC 12101</strain>
    </source>
</reference>
<evidence type="ECO:0000256" key="1">
    <source>
        <dbReference type="SAM" id="Phobius"/>
    </source>
</evidence>
<dbReference type="GeneID" id="64981032"/>
<feature type="transmembrane region" description="Helical" evidence="1">
    <location>
        <begin position="7"/>
        <end position="29"/>
    </location>
</feature>
<keyword evidence="1" id="KW-0472">Membrane</keyword>
<comment type="caution">
    <text evidence="2">The sequence shown here is derived from an EMBL/GenBank/DDBJ whole genome shotgun (WGS) entry which is preliminary data.</text>
</comment>
<sequence length="116" mass="13848">MKKSFKIMGSVLIILIIIIVLVGINLYMYQKHEEEKIRHAVHHVFKQKGWEDKVKSEKNIFTYITDYNDLEVTFKDEPYNAYTYYFDENGKVTGAGILKDEYNKKPKHYKKSYDID</sequence>